<dbReference type="AlphaFoldDB" id="A0A9X2KFS7"/>
<dbReference type="PROSITE" id="PS51257">
    <property type="entry name" value="PROKAR_LIPOPROTEIN"/>
    <property type="match status" value="1"/>
</dbReference>
<dbReference type="SUPFAM" id="SSF52833">
    <property type="entry name" value="Thioredoxin-like"/>
    <property type="match status" value="1"/>
</dbReference>
<dbReference type="Pfam" id="PF13462">
    <property type="entry name" value="Thioredoxin_4"/>
    <property type="match status" value="1"/>
</dbReference>
<comment type="caution">
    <text evidence="2">The sequence shown here is derived from an EMBL/GenBank/DDBJ whole genome shotgun (WGS) entry which is preliminary data.</text>
</comment>
<protein>
    <submittedName>
        <fullName evidence="2">Protein-disulfide isomerase</fullName>
    </submittedName>
</protein>
<keyword evidence="2" id="KW-0413">Isomerase</keyword>
<feature type="domain" description="Thioredoxin-like fold" evidence="1">
    <location>
        <begin position="77"/>
        <end position="230"/>
    </location>
</feature>
<dbReference type="Proteomes" id="UP001139722">
    <property type="component" value="Unassembled WGS sequence"/>
</dbReference>
<reference evidence="2" key="1">
    <citation type="submission" date="2022-06" db="EMBL/GenBank/DDBJ databases">
        <title>Sequencing the genomes of 1000 actinobacteria strains.</title>
        <authorList>
            <person name="Klenk H.-P."/>
        </authorList>
    </citation>
    <scope>NUCLEOTIDE SEQUENCE</scope>
    <source>
        <strain evidence="2">DSM 22016</strain>
    </source>
</reference>
<sequence>MTRATSSARFRDAGRVLVVGGALAALLLLVGCAPNGGGATHDDAPSTATGADLPTGVEGAAHFDDFALVSGDGAIDVQVWVDPLCPICKGFEEAAGDGIAALVDDGSITYSIHPMNFLDRLSNGTRYSSRADSALACVAVAQPEALLDAVAAVYDAQPAEGSDGLTNDELTAVLEGAGAAGVDDCVSAETYTAWAQASNDAAIGGIEGADIPAVQGTPTLVVNGTAYTGDVADGDAILAFIAAGGRG</sequence>
<dbReference type="Gene3D" id="3.40.30.10">
    <property type="entry name" value="Glutaredoxin"/>
    <property type="match status" value="1"/>
</dbReference>
<keyword evidence="3" id="KW-1185">Reference proteome</keyword>
<organism evidence="2 3">
    <name type="scientific">Agromyces terreus</name>
    <dbReference type="NCBI Taxonomy" id="424795"/>
    <lineage>
        <taxon>Bacteria</taxon>
        <taxon>Bacillati</taxon>
        <taxon>Actinomycetota</taxon>
        <taxon>Actinomycetes</taxon>
        <taxon>Micrococcales</taxon>
        <taxon>Microbacteriaceae</taxon>
        <taxon>Agromyces</taxon>
    </lineage>
</organism>
<gene>
    <name evidence="2" type="ORF">BJ978_002763</name>
</gene>
<evidence type="ECO:0000259" key="1">
    <source>
        <dbReference type="Pfam" id="PF13462"/>
    </source>
</evidence>
<dbReference type="InterPro" id="IPR012336">
    <property type="entry name" value="Thioredoxin-like_fold"/>
</dbReference>
<dbReference type="RefSeq" id="WP_156997783.1">
    <property type="nucleotide sequence ID" value="NZ_BAAANU010000004.1"/>
</dbReference>
<dbReference type="GO" id="GO:0016853">
    <property type="term" value="F:isomerase activity"/>
    <property type="evidence" value="ECO:0007669"/>
    <property type="project" value="UniProtKB-KW"/>
</dbReference>
<proteinExistence type="predicted"/>
<dbReference type="CDD" id="cd02972">
    <property type="entry name" value="DsbA_family"/>
    <property type="match status" value="1"/>
</dbReference>
<dbReference type="OrthoDB" id="117402at2"/>
<evidence type="ECO:0000313" key="2">
    <source>
        <dbReference type="EMBL" id="MCP2372087.1"/>
    </source>
</evidence>
<accession>A0A9X2KFS7</accession>
<evidence type="ECO:0000313" key="3">
    <source>
        <dbReference type="Proteomes" id="UP001139722"/>
    </source>
</evidence>
<name>A0A9X2KFS7_9MICO</name>
<dbReference type="EMBL" id="JAMZDY010000001">
    <property type="protein sequence ID" value="MCP2372087.1"/>
    <property type="molecule type" value="Genomic_DNA"/>
</dbReference>
<dbReference type="InterPro" id="IPR036249">
    <property type="entry name" value="Thioredoxin-like_sf"/>
</dbReference>